<dbReference type="SMART" id="SM00387">
    <property type="entry name" value="HATPase_c"/>
    <property type="match status" value="1"/>
</dbReference>
<evidence type="ECO:0000256" key="11">
    <source>
        <dbReference type="ARBA" id="ARBA00068150"/>
    </source>
</evidence>
<dbReference type="Pfam" id="PF02518">
    <property type="entry name" value="HATPase_c"/>
    <property type="match status" value="1"/>
</dbReference>
<name>A0A2Z6AVN0_9BACT</name>
<evidence type="ECO:0000256" key="6">
    <source>
        <dbReference type="ARBA" id="ARBA00022741"/>
    </source>
</evidence>
<keyword evidence="13" id="KW-0472">Membrane</keyword>
<dbReference type="SMART" id="SM00304">
    <property type="entry name" value="HAMP"/>
    <property type="match status" value="1"/>
</dbReference>
<evidence type="ECO:0000313" key="20">
    <source>
        <dbReference type="Proteomes" id="UP000269883"/>
    </source>
</evidence>
<dbReference type="PROSITE" id="PS50110">
    <property type="entry name" value="RESPONSE_REGULATORY"/>
    <property type="match status" value="1"/>
</dbReference>
<keyword evidence="13" id="KW-0812">Transmembrane</keyword>
<dbReference type="Gene3D" id="3.30.565.10">
    <property type="entry name" value="Histidine kinase-like ATPase, C-terminal domain"/>
    <property type="match status" value="1"/>
</dbReference>
<dbReference type="GO" id="GO:0005524">
    <property type="term" value="F:ATP binding"/>
    <property type="evidence" value="ECO:0007669"/>
    <property type="project" value="UniProtKB-KW"/>
</dbReference>
<dbReference type="PROSITE" id="PS50113">
    <property type="entry name" value="PAC"/>
    <property type="match status" value="1"/>
</dbReference>
<feature type="domain" description="PAC" evidence="17">
    <location>
        <begin position="443"/>
        <end position="495"/>
    </location>
</feature>
<dbReference type="CDD" id="cd00130">
    <property type="entry name" value="PAS"/>
    <property type="match status" value="2"/>
</dbReference>
<dbReference type="EC" id="2.7.13.3" evidence="3"/>
<feature type="transmembrane region" description="Helical" evidence="13">
    <location>
        <begin position="292"/>
        <end position="311"/>
    </location>
</feature>
<evidence type="ECO:0000259" key="18">
    <source>
        <dbReference type="PROSITE" id="PS50885"/>
    </source>
</evidence>
<keyword evidence="7" id="KW-0418">Kinase</keyword>
<dbReference type="FunFam" id="1.10.287.130:FF:000002">
    <property type="entry name" value="Two-component osmosensing histidine kinase"/>
    <property type="match status" value="1"/>
</dbReference>
<dbReference type="InterPro" id="IPR003660">
    <property type="entry name" value="HAMP_dom"/>
</dbReference>
<dbReference type="InterPro" id="IPR001789">
    <property type="entry name" value="Sig_transdc_resp-reg_receiver"/>
</dbReference>
<dbReference type="InterPro" id="IPR036097">
    <property type="entry name" value="HisK_dim/P_sf"/>
</dbReference>
<evidence type="ECO:0000256" key="12">
    <source>
        <dbReference type="PROSITE-ProRule" id="PRU00169"/>
    </source>
</evidence>
<dbReference type="CDD" id="cd06225">
    <property type="entry name" value="HAMP"/>
    <property type="match status" value="1"/>
</dbReference>
<dbReference type="Gene3D" id="6.10.340.10">
    <property type="match status" value="1"/>
</dbReference>
<feature type="transmembrane region" description="Helical" evidence="13">
    <location>
        <begin position="12"/>
        <end position="35"/>
    </location>
</feature>
<evidence type="ECO:0000259" key="14">
    <source>
        <dbReference type="PROSITE" id="PS50109"/>
    </source>
</evidence>
<dbReference type="InterPro" id="IPR035965">
    <property type="entry name" value="PAS-like_dom_sf"/>
</dbReference>
<dbReference type="InterPro" id="IPR004358">
    <property type="entry name" value="Sig_transdc_His_kin-like_C"/>
</dbReference>
<dbReference type="PROSITE" id="PS50112">
    <property type="entry name" value="PAS"/>
    <property type="match status" value="2"/>
</dbReference>
<dbReference type="SMART" id="SM00388">
    <property type="entry name" value="HisKA"/>
    <property type="match status" value="1"/>
</dbReference>
<dbReference type="Gene3D" id="3.40.50.2300">
    <property type="match status" value="1"/>
</dbReference>
<dbReference type="SMART" id="SM00091">
    <property type="entry name" value="PAS"/>
    <property type="match status" value="2"/>
</dbReference>
<dbReference type="SUPFAM" id="SSF52172">
    <property type="entry name" value="CheY-like"/>
    <property type="match status" value="1"/>
</dbReference>
<dbReference type="InterPro" id="IPR000700">
    <property type="entry name" value="PAS-assoc_C"/>
</dbReference>
<dbReference type="SMART" id="SM00448">
    <property type="entry name" value="REC"/>
    <property type="match status" value="1"/>
</dbReference>
<dbReference type="InterPro" id="IPR013656">
    <property type="entry name" value="PAS_4"/>
</dbReference>
<dbReference type="InterPro" id="IPR005467">
    <property type="entry name" value="His_kinase_dom"/>
</dbReference>
<feature type="domain" description="Response regulatory" evidence="15">
    <location>
        <begin position="883"/>
        <end position="1001"/>
    </location>
</feature>
<dbReference type="PROSITE" id="PS50109">
    <property type="entry name" value="HIS_KIN"/>
    <property type="match status" value="1"/>
</dbReference>
<evidence type="ECO:0000256" key="4">
    <source>
        <dbReference type="ARBA" id="ARBA00022553"/>
    </source>
</evidence>
<feature type="modified residue" description="4-aspartylphosphate" evidence="12">
    <location>
        <position position="932"/>
    </location>
</feature>
<dbReference type="AlphaFoldDB" id="A0A2Z6AVN0"/>
<keyword evidence="8" id="KW-0067">ATP-binding</keyword>
<dbReference type="Pfam" id="PF00672">
    <property type="entry name" value="HAMP"/>
    <property type="match status" value="1"/>
</dbReference>
<dbReference type="SUPFAM" id="SSF55785">
    <property type="entry name" value="PYP-like sensor domain (PAS domain)"/>
    <property type="match status" value="2"/>
</dbReference>
<dbReference type="CDD" id="cd16922">
    <property type="entry name" value="HATPase_EvgS-ArcB-TorS-like"/>
    <property type="match status" value="1"/>
</dbReference>
<sequence length="1002" mass="110108">MAQVASLKNKFFFSSVLTAVVVAAALGTFSSALMIRYLESNQALVVDGLIERVGENMVLRHRMKVQAFERVVHSDAVQEYGRTFREHLVVEVFTHNLDEFKHVSYLDEQGAEEIRVPRSADELQYYGSRIFFREGMRDKGKVGTLPVSDEMGSGQYDICYYVASYDYFDRFAGFLCANAPMSDFLGEVQSMGLPLPGYLTVLSTEGLPLANLLLGGASRLSGTIRESMFSLNVSESRKLFDLPEGVARASLVDIEGERFVLFKKALPELNWNLLLWIPHSEFMKPAAEIRNYALFVALFSLLVVMAWGHFISGRFDRQLQSLVSAMGAAAKGDFTSRAELASKDELGMLASSYNSMLDKIQGYERDLVAVNKYLGNLIAEMSDGLIALGPDLRIEMVNKAACRLLGAEESELYGRNVCQVLAAFSGCGRETIVREGWFRQDFHGLELKSAPSGTDPTWLSISGARLTDESSGLAGFICLAQDITPRKQSEKALRLDAERFRNMADKLPTPILEVGEGLEIGYANKSAVRIFNLPARVQRERLTVDFLACPEDKDRFRQTLRSAVEGESFGPLEVGMQALSGGKLTCLVNGVPLSGEHGKGVRISSQDISERKQEEREVLLAKEAAEAANKSKGEFLANMSHELRTPLNGIFGMLQLMQMTSLDEEQQEYIRTALSTGRSLLTLINDVLDFSKLEAGAQGLVESSFDLRRTVSQVLDNFRVPADEKGLLLAAVFHADVPRYIVADESRFRQVLFNLVGNAVKFTESGKVEVNVSPLPGVTISAKVTILLSVTDTGIGIPESQIENIFEAFTQVDGAHARRYKGTGLGLGIVRRLMELMAGEISVESTEGEGTTVYLTLPVAVGKEPSSADEVVFGLDKSSKPMRILVAEDDAVNRFTVEHFLSKMGHRITCVDHGEAAIKALTDGQFDCVLLDIQMPGTDGLEVTRLIRSGKAGIRSTIPIIAMSAHAMSGDRERILESGVDGYVPKPMSLDTLELALQQVME</sequence>
<dbReference type="NCBIfam" id="TIGR00229">
    <property type="entry name" value="sensory_box"/>
    <property type="match status" value="1"/>
</dbReference>
<dbReference type="CDD" id="cd17546">
    <property type="entry name" value="REC_hyHK_CKI1_RcsC-like"/>
    <property type="match status" value="1"/>
</dbReference>
<feature type="domain" description="HAMP" evidence="18">
    <location>
        <begin position="313"/>
        <end position="365"/>
    </location>
</feature>
<feature type="domain" description="PAS" evidence="16">
    <location>
        <begin position="370"/>
        <end position="416"/>
    </location>
</feature>
<evidence type="ECO:0000256" key="8">
    <source>
        <dbReference type="ARBA" id="ARBA00022840"/>
    </source>
</evidence>
<comment type="subunit">
    <text evidence="10">At low DSF concentrations, interacts with RpfF.</text>
</comment>
<organism evidence="19 20">
    <name type="scientific">Desulfovibrio ferrophilus</name>
    <dbReference type="NCBI Taxonomy" id="241368"/>
    <lineage>
        <taxon>Bacteria</taxon>
        <taxon>Pseudomonadati</taxon>
        <taxon>Thermodesulfobacteriota</taxon>
        <taxon>Desulfovibrionia</taxon>
        <taxon>Desulfovibrionales</taxon>
        <taxon>Desulfovibrionaceae</taxon>
        <taxon>Desulfovibrio</taxon>
    </lineage>
</organism>
<dbReference type="InterPro" id="IPR036890">
    <property type="entry name" value="HATPase_C_sf"/>
</dbReference>
<dbReference type="GO" id="GO:0000155">
    <property type="term" value="F:phosphorelay sensor kinase activity"/>
    <property type="evidence" value="ECO:0007669"/>
    <property type="project" value="InterPro"/>
</dbReference>
<dbReference type="PRINTS" id="PR00344">
    <property type="entry name" value="BCTRLSENSOR"/>
</dbReference>
<dbReference type="SUPFAM" id="SSF47384">
    <property type="entry name" value="Homodimeric domain of signal transducing histidine kinase"/>
    <property type="match status" value="1"/>
</dbReference>
<dbReference type="KEGG" id="dfl:DFE_0509"/>
<keyword evidence="6" id="KW-0547">Nucleotide-binding</keyword>
<keyword evidence="9" id="KW-0902">Two-component regulatory system</keyword>
<dbReference type="Gene3D" id="1.10.287.130">
    <property type="match status" value="1"/>
</dbReference>
<dbReference type="InterPro" id="IPR000014">
    <property type="entry name" value="PAS"/>
</dbReference>
<dbReference type="SUPFAM" id="SSF158472">
    <property type="entry name" value="HAMP domain-like"/>
    <property type="match status" value="1"/>
</dbReference>
<keyword evidence="13" id="KW-1133">Transmembrane helix</keyword>
<dbReference type="InterPro" id="IPR003661">
    <property type="entry name" value="HisK_dim/P_dom"/>
</dbReference>
<protein>
    <recommendedName>
        <fullName evidence="11">Sensory/regulatory protein RpfC</fullName>
        <ecNumber evidence="3">2.7.13.3</ecNumber>
    </recommendedName>
</protein>
<feature type="domain" description="Histidine kinase" evidence="14">
    <location>
        <begin position="638"/>
        <end position="861"/>
    </location>
</feature>
<dbReference type="InterPro" id="IPR003594">
    <property type="entry name" value="HATPase_dom"/>
</dbReference>
<feature type="domain" description="PAS" evidence="16">
    <location>
        <begin position="496"/>
        <end position="567"/>
    </location>
</feature>
<dbReference type="SUPFAM" id="SSF55874">
    <property type="entry name" value="ATPase domain of HSP90 chaperone/DNA topoisomerase II/histidine kinase"/>
    <property type="match status" value="1"/>
</dbReference>
<dbReference type="EMBL" id="AP017378">
    <property type="protein sequence ID" value="BBD07235.1"/>
    <property type="molecule type" value="Genomic_DNA"/>
</dbReference>
<keyword evidence="20" id="KW-1185">Reference proteome</keyword>
<dbReference type="Pfam" id="PF00512">
    <property type="entry name" value="HisKA"/>
    <property type="match status" value="1"/>
</dbReference>
<dbReference type="Pfam" id="PF08448">
    <property type="entry name" value="PAS_4"/>
    <property type="match status" value="2"/>
</dbReference>
<evidence type="ECO:0000256" key="13">
    <source>
        <dbReference type="SAM" id="Phobius"/>
    </source>
</evidence>
<evidence type="ECO:0000256" key="1">
    <source>
        <dbReference type="ARBA" id="ARBA00000085"/>
    </source>
</evidence>
<evidence type="ECO:0000259" key="16">
    <source>
        <dbReference type="PROSITE" id="PS50112"/>
    </source>
</evidence>
<keyword evidence="4 12" id="KW-0597">Phosphoprotein</keyword>
<evidence type="ECO:0000256" key="3">
    <source>
        <dbReference type="ARBA" id="ARBA00012438"/>
    </source>
</evidence>
<dbReference type="PROSITE" id="PS50885">
    <property type="entry name" value="HAMP"/>
    <property type="match status" value="1"/>
</dbReference>
<comment type="subcellular location">
    <subcellularLocation>
        <location evidence="2">Membrane</location>
    </subcellularLocation>
</comment>
<dbReference type="GO" id="GO:0016020">
    <property type="term" value="C:membrane"/>
    <property type="evidence" value="ECO:0007669"/>
    <property type="project" value="UniProtKB-SubCell"/>
</dbReference>
<gene>
    <name evidence="19" type="ORF">DFE_0509</name>
</gene>
<accession>A0A2Z6AVN0</accession>
<evidence type="ECO:0000313" key="19">
    <source>
        <dbReference type="EMBL" id="BBD07235.1"/>
    </source>
</evidence>
<dbReference type="Proteomes" id="UP000269883">
    <property type="component" value="Chromosome"/>
</dbReference>
<evidence type="ECO:0000256" key="5">
    <source>
        <dbReference type="ARBA" id="ARBA00022679"/>
    </source>
</evidence>
<dbReference type="Gene3D" id="3.30.450.20">
    <property type="entry name" value="PAS domain"/>
    <property type="match status" value="2"/>
</dbReference>
<proteinExistence type="predicted"/>
<evidence type="ECO:0000259" key="17">
    <source>
        <dbReference type="PROSITE" id="PS50113"/>
    </source>
</evidence>
<evidence type="ECO:0000256" key="7">
    <source>
        <dbReference type="ARBA" id="ARBA00022777"/>
    </source>
</evidence>
<dbReference type="CDD" id="cd00082">
    <property type="entry name" value="HisKA"/>
    <property type="match status" value="1"/>
</dbReference>
<evidence type="ECO:0000259" key="15">
    <source>
        <dbReference type="PROSITE" id="PS50110"/>
    </source>
</evidence>
<evidence type="ECO:0000256" key="9">
    <source>
        <dbReference type="ARBA" id="ARBA00023012"/>
    </source>
</evidence>
<dbReference type="Pfam" id="PF00072">
    <property type="entry name" value="Response_reg"/>
    <property type="match status" value="1"/>
</dbReference>
<dbReference type="InterPro" id="IPR011006">
    <property type="entry name" value="CheY-like_superfamily"/>
</dbReference>
<dbReference type="FunFam" id="3.30.565.10:FF:000010">
    <property type="entry name" value="Sensor histidine kinase RcsC"/>
    <property type="match status" value="1"/>
</dbReference>
<comment type="catalytic activity">
    <reaction evidence="1">
        <text>ATP + protein L-histidine = ADP + protein N-phospho-L-histidine.</text>
        <dbReference type="EC" id="2.7.13.3"/>
    </reaction>
</comment>
<dbReference type="PANTHER" id="PTHR45339:SF1">
    <property type="entry name" value="HYBRID SIGNAL TRANSDUCTION HISTIDINE KINASE J"/>
    <property type="match status" value="1"/>
</dbReference>
<reference evidence="19 20" key="1">
    <citation type="journal article" date="2018" name="Sci. Adv.">
        <title>Multi-heme cytochromes provide a pathway for survival in energy-limited environments.</title>
        <authorList>
            <person name="Deng X."/>
            <person name="Dohmae N."/>
            <person name="Nealson K.H."/>
            <person name="Hashimoto K."/>
            <person name="Okamoto A."/>
        </authorList>
    </citation>
    <scope>NUCLEOTIDE SEQUENCE [LARGE SCALE GENOMIC DNA]</scope>
    <source>
        <strain evidence="19 20">IS5</strain>
    </source>
</reference>
<dbReference type="PANTHER" id="PTHR45339">
    <property type="entry name" value="HYBRID SIGNAL TRANSDUCTION HISTIDINE KINASE J"/>
    <property type="match status" value="1"/>
</dbReference>
<keyword evidence="5" id="KW-0808">Transferase</keyword>
<evidence type="ECO:0000256" key="2">
    <source>
        <dbReference type="ARBA" id="ARBA00004370"/>
    </source>
</evidence>
<evidence type="ECO:0000256" key="10">
    <source>
        <dbReference type="ARBA" id="ARBA00064003"/>
    </source>
</evidence>